<evidence type="ECO:0000313" key="1">
    <source>
        <dbReference type="EMBL" id="KAK2085646.1"/>
    </source>
</evidence>
<protein>
    <submittedName>
        <fullName evidence="1">Uncharacterized protein</fullName>
    </submittedName>
</protein>
<name>A0ABQ9TLN2_SAGOE</name>
<gene>
    <name evidence="1" type="ORF">P7K49_036946</name>
</gene>
<organism evidence="1 2">
    <name type="scientific">Saguinus oedipus</name>
    <name type="common">Cotton-top tamarin</name>
    <name type="synonym">Oedipomidas oedipus</name>
    <dbReference type="NCBI Taxonomy" id="9490"/>
    <lineage>
        <taxon>Eukaryota</taxon>
        <taxon>Metazoa</taxon>
        <taxon>Chordata</taxon>
        <taxon>Craniata</taxon>
        <taxon>Vertebrata</taxon>
        <taxon>Euteleostomi</taxon>
        <taxon>Mammalia</taxon>
        <taxon>Eutheria</taxon>
        <taxon>Euarchontoglires</taxon>
        <taxon>Primates</taxon>
        <taxon>Haplorrhini</taxon>
        <taxon>Platyrrhini</taxon>
        <taxon>Cebidae</taxon>
        <taxon>Callitrichinae</taxon>
        <taxon>Saguinus</taxon>
    </lineage>
</organism>
<sequence>MAAVTAVQSQRPRGAVLMAEARMSGKANAWEATPGTVPWRRAPGGLQVESADSKGVEALTATQRQHWDPAFILCLVPASGQVLGWGNPLRVNSESLNADNASSNTTARQTK</sequence>
<keyword evidence="2" id="KW-1185">Reference proteome</keyword>
<dbReference type="Proteomes" id="UP001266305">
    <property type="component" value="Unassembled WGS sequence"/>
</dbReference>
<reference evidence="1 2" key="1">
    <citation type="submission" date="2023-05" db="EMBL/GenBank/DDBJ databases">
        <title>B98-5 Cell Line De Novo Hybrid Assembly: An Optical Mapping Approach.</title>
        <authorList>
            <person name="Kananen K."/>
            <person name="Auerbach J.A."/>
            <person name="Kautto E."/>
            <person name="Blachly J.S."/>
        </authorList>
    </citation>
    <scope>NUCLEOTIDE SEQUENCE [LARGE SCALE GENOMIC DNA]</scope>
    <source>
        <strain evidence="1">B95-8</strain>
        <tissue evidence="1">Cell line</tissue>
    </source>
</reference>
<proteinExistence type="predicted"/>
<dbReference type="EMBL" id="JASSZA010000021">
    <property type="protein sequence ID" value="KAK2085646.1"/>
    <property type="molecule type" value="Genomic_DNA"/>
</dbReference>
<evidence type="ECO:0000313" key="2">
    <source>
        <dbReference type="Proteomes" id="UP001266305"/>
    </source>
</evidence>
<accession>A0ABQ9TLN2</accession>
<comment type="caution">
    <text evidence="1">The sequence shown here is derived from an EMBL/GenBank/DDBJ whole genome shotgun (WGS) entry which is preliminary data.</text>
</comment>